<protein>
    <submittedName>
        <fullName evidence="1">Uncharacterized protein</fullName>
    </submittedName>
</protein>
<name>B7FNE5_MEDTR</name>
<sequence>MVSASIEEPKYVHVLSRRNGPTKTSPNSSKEILLVIGTNAKPITEILNLVVHKALANLGYVSFPPMSVTIHYSTMEQVHSIKRV</sequence>
<dbReference type="EMBL" id="BT053619">
    <property type="protein sequence ID" value="ACJ86278.1"/>
    <property type="molecule type" value="mRNA"/>
</dbReference>
<evidence type="ECO:0000313" key="1">
    <source>
        <dbReference type="EMBL" id="ACJ86278.1"/>
    </source>
</evidence>
<organism evidence="1">
    <name type="scientific">Medicago truncatula</name>
    <name type="common">Barrel medic</name>
    <name type="synonym">Medicago tribuloides</name>
    <dbReference type="NCBI Taxonomy" id="3880"/>
    <lineage>
        <taxon>Eukaryota</taxon>
        <taxon>Viridiplantae</taxon>
        <taxon>Streptophyta</taxon>
        <taxon>Embryophyta</taxon>
        <taxon>Tracheophyta</taxon>
        <taxon>Spermatophyta</taxon>
        <taxon>Magnoliopsida</taxon>
        <taxon>eudicotyledons</taxon>
        <taxon>Gunneridae</taxon>
        <taxon>Pentapetalae</taxon>
        <taxon>rosids</taxon>
        <taxon>fabids</taxon>
        <taxon>Fabales</taxon>
        <taxon>Fabaceae</taxon>
        <taxon>Papilionoideae</taxon>
        <taxon>50 kb inversion clade</taxon>
        <taxon>NPAAA clade</taxon>
        <taxon>Hologalegina</taxon>
        <taxon>IRL clade</taxon>
        <taxon>Trifolieae</taxon>
        <taxon>Medicago</taxon>
    </lineage>
</organism>
<accession>B7FNE5</accession>
<reference evidence="1" key="1">
    <citation type="submission" date="2008-12" db="EMBL/GenBank/DDBJ databases">
        <title>Medicago truncatula full length cdna cloning project.</title>
        <authorList>
            <person name="Moskal W."/>
            <person name="Chan A."/>
            <person name="Cheung F."/>
            <person name="Xiao Y."/>
            <person name="Town C.D."/>
        </authorList>
    </citation>
    <scope>NUCLEOTIDE SEQUENCE</scope>
</reference>
<dbReference type="AlphaFoldDB" id="B7FNE5"/>
<proteinExistence type="evidence at transcript level"/>